<dbReference type="PROSITE" id="PS51186">
    <property type="entry name" value="GNAT"/>
    <property type="match status" value="1"/>
</dbReference>
<evidence type="ECO:0000259" key="1">
    <source>
        <dbReference type="PROSITE" id="PS51186"/>
    </source>
</evidence>
<evidence type="ECO:0000313" key="2">
    <source>
        <dbReference type="EMBL" id="QNP70250.1"/>
    </source>
</evidence>
<dbReference type="InterPro" id="IPR000182">
    <property type="entry name" value="GNAT_dom"/>
</dbReference>
<keyword evidence="3" id="KW-1185">Reference proteome</keyword>
<dbReference type="CDD" id="cd04301">
    <property type="entry name" value="NAT_SF"/>
    <property type="match status" value="1"/>
</dbReference>
<feature type="domain" description="N-acetyltransferase" evidence="1">
    <location>
        <begin position="92"/>
        <end position="217"/>
    </location>
</feature>
<name>A0A7H0IBT4_9ACTN</name>
<reference evidence="2 3" key="1">
    <citation type="submission" date="2020-08" db="EMBL/GenBank/DDBJ databases">
        <title>A novel species.</title>
        <authorList>
            <person name="Gao J."/>
        </authorList>
    </citation>
    <scope>NUCLEOTIDE SEQUENCE [LARGE SCALE GENOMIC DNA]</scope>
    <source>
        <strain evidence="2 3">CRXT-G-22</strain>
    </source>
</reference>
<dbReference type="InterPro" id="IPR016181">
    <property type="entry name" value="Acyl_CoA_acyltransferase"/>
</dbReference>
<dbReference type="RefSeq" id="WP_187747267.1">
    <property type="nucleotide sequence ID" value="NZ_CP060828.1"/>
</dbReference>
<sequence length="217" mass="22992">MNDIVGAWVEGWTVSRGAAPPVRETWGFTIDVGRPDHVHRHVFGEAADEATVRKVAGEVTGSGVWLKVFRDPSVVEPWLGPGWWVDPEPGWLMTTPLTPTVPTSLAPAPEAAAPEGYTLRSWTRAGVTRVLVAAPDGSFAAGGQTAVTGEEAVFDQIETSPAHRRRGLGTTVMRALQSAAATQGARTGVLVGTPVGRALYETLGWRTTATLTSAKKT</sequence>
<evidence type="ECO:0000313" key="3">
    <source>
        <dbReference type="Proteomes" id="UP000516052"/>
    </source>
</evidence>
<dbReference type="Pfam" id="PF00583">
    <property type="entry name" value="Acetyltransf_1"/>
    <property type="match status" value="1"/>
</dbReference>
<dbReference type="Proteomes" id="UP000516052">
    <property type="component" value="Chromosome"/>
</dbReference>
<dbReference type="SUPFAM" id="SSF55729">
    <property type="entry name" value="Acyl-CoA N-acyltransferases (Nat)"/>
    <property type="match status" value="1"/>
</dbReference>
<organism evidence="2 3">
    <name type="scientific">Streptomyces roseirectus</name>
    <dbReference type="NCBI Taxonomy" id="2768066"/>
    <lineage>
        <taxon>Bacteria</taxon>
        <taxon>Bacillati</taxon>
        <taxon>Actinomycetota</taxon>
        <taxon>Actinomycetes</taxon>
        <taxon>Kitasatosporales</taxon>
        <taxon>Streptomycetaceae</taxon>
        <taxon>Streptomyces</taxon>
    </lineage>
</organism>
<proteinExistence type="predicted"/>
<dbReference type="KEGG" id="sroi:IAG44_12865"/>
<protein>
    <submittedName>
        <fullName evidence="2">GNAT family N-acetyltransferase</fullName>
    </submittedName>
</protein>
<dbReference type="Gene3D" id="3.40.630.30">
    <property type="match status" value="1"/>
</dbReference>
<dbReference type="GO" id="GO:0016747">
    <property type="term" value="F:acyltransferase activity, transferring groups other than amino-acyl groups"/>
    <property type="evidence" value="ECO:0007669"/>
    <property type="project" value="InterPro"/>
</dbReference>
<accession>A0A7H0IBT4</accession>
<dbReference type="AlphaFoldDB" id="A0A7H0IBT4"/>
<dbReference type="EMBL" id="CP060828">
    <property type="protein sequence ID" value="QNP70250.1"/>
    <property type="molecule type" value="Genomic_DNA"/>
</dbReference>
<keyword evidence="2" id="KW-0808">Transferase</keyword>
<gene>
    <name evidence="2" type="ORF">IAG44_12865</name>
</gene>